<feature type="signal peptide" evidence="1">
    <location>
        <begin position="1"/>
        <end position="18"/>
    </location>
</feature>
<feature type="chain" id="PRO_5035325549" description="Lipoprotein" evidence="1">
    <location>
        <begin position="19"/>
        <end position="149"/>
    </location>
</feature>
<keyword evidence="3" id="KW-1185">Reference proteome</keyword>
<sequence length="149" mass="17188">MKTWISMLLILASVSLFGCDERSKERLNSTMNSWIGRDINEFVRKYGAPTTTLTLPNGNTIYSYRTDREQAFKQPINVNEFRNRRGERTTLITGGNTIVDRDFCEINVEFDRSSEIQSWRYDGDSAKLCNIKSLPKTLQKQLQKDGILP</sequence>
<dbReference type="RefSeq" id="WP_193921546.1">
    <property type="nucleotide sequence ID" value="NZ_JADEWL010000050.1"/>
</dbReference>
<evidence type="ECO:0008006" key="4">
    <source>
        <dbReference type="Google" id="ProtNLM"/>
    </source>
</evidence>
<comment type="caution">
    <text evidence="2">The sequence shown here is derived from an EMBL/GenBank/DDBJ whole genome shotgun (WGS) entry which is preliminary data.</text>
</comment>
<dbReference type="Proteomes" id="UP000620559">
    <property type="component" value="Unassembled WGS sequence"/>
</dbReference>
<protein>
    <recommendedName>
        <fullName evidence="4">Lipoprotein</fullName>
    </recommendedName>
</protein>
<name>A0A8J7F3B2_9CYAN</name>
<gene>
    <name evidence="2" type="ORF">IQ247_15710</name>
</gene>
<evidence type="ECO:0000313" key="3">
    <source>
        <dbReference type="Proteomes" id="UP000620559"/>
    </source>
</evidence>
<dbReference type="AlphaFoldDB" id="A0A8J7F3B2"/>
<keyword evidence="1" id="KW-0732">Signal</keyword>
<evidence type="ECO:0000256" key="1">
    <source>
        <dbReference type="SAM" id="SignalP"/>
    </source>
</evidence>
<organism evidence="2 3">
    <name type="scientific">Plectonema cf. radiosum LEGE 06105</name>
    <dbReference type="NCBI Taxonomy" id="945769"/>
    <lineage>
        <taxon>Bacteria</taxon>
        <taxon>Bacillati</taxon>
        <taxon>Cyanobacteriota</taxon>
        <taxon>Cyanophyceae</taxon>
        <taxon>Oscillatoriophycideae</taxon>
        <taxon>Oscillatoriales</taxon>
        <taxon>Microcoleaceae</taxon>
        <taxon>Plectonema</taxon>
    </lineage>
</organism>
<accession>A0A8J7F3B2</accession>
<proteinExistence type="predicted"/>
<reference evidence="2" key="1">
    <citation type="submission" date="2020-10" db="EMBL/GenBank/DDBJ databases">
        <authorList>
            <person name="Castelo-Branco R."/>
            <person name="Eusebio N."/>
            <person name="Adriana R."/>
            <person name="Vieira A."/>
            <person name="Brugerolle De Fraissinette N."/>
            <person name="Rezende De Castro R."/>
            <person name="Schneider M.P."/>
            <person name="Vasconcelos V."/>
            <person name="Leao P.N."/>
        </authorList>
    </citation>
    <scope>NUCLEOTIDE SEQUENCE</scope>
    <source>
        <strain evidence="2">LEGE 06105</strain>
    </source>
</reference>
<dbReference type="PROSITE" id="PS51257">
    <property type="entry name" value="PROKAR_LIPOPROTEIN"/>
    <property type="match status" value="1"/>
</dbReference>
<evidence type="ECO:0000313" key="2">
    <source>
        <dbReference type="EMBL" id="MBE9214095.1"/>
    </source>
</evidence>
<dbReference type="EMBL" id="JADEWL010000050">
    <property type="protein sequence ID" value="MBE9214095.1"/>
    <property type="molecule type" value="Genomic_DNA"/>
</dbReference>